<gene>
    <name evidence="2" type="ORF">J2Z37_000993</name>
</gene>
<keyword evidence="1" id="KW-0812">Transmembrane</keyword>
<dbReference type="Pfam" id="PF04020">
    <property type="entry name" value="Phage_holin_4_2"/>
    <property type="match status" value="1"/>
</dbReference>
<keyword evidence="1" id="KW-0472">Membrane</keyword>
<dbReference type="InterPro" id="IPR007165">
    <property type="entry name" value="Phage_holin_4_2"/>
</dbReference>
<dbReference type="PANTHER" id="PTHR37309">
    <property type="entry name" value="SLR0284 PROTEIN"/>
    <property type="match status" value="1"/>
</dbReference>
<name>A0ABS4GL69_9BACL</name>
<proteinExistence type="predicted"/>
<keyword evidence="1" id="KW-1133">Transmembrane helix</keyword>
<comment type="caution">
    <text evidence="2">The sequence shown here is derived from an EMBL/GenBank/DDBJ whole genome shotgun (WGS) entry which is preliminary data.</text>
</comment>
<feature type="transmembrane region" description="Helical" evidence="1">
    <location>
        <begin position="53"/>
        <end position="77"/>
    </location>
</feature>
<evidence type="ECO:0000256" key="1">
    <source>
        <dbReference type="SAM" id="Phobius"/>
    </source>
</evidence>
<organism evidence="2 3">
    <name type="scientific">Ammoniphilus resinae</name>
    <dbReference type="NCBI Taxonomy" id="861532"/>
    <lineage>
        <taxon>Bacteria</taxon>
        <taxon>Bacillati</taxon>
        <taxon>Bacillota</taxon>
        <taxon>Bacilli</taxon>
        <taxon>Bacillales</taxon>
        <taxon>Paenibacillaceae</taxon>
        <taxon>Aneurinibacillus group</taxon>
        <taxon>Ammoniphilus</taxon>
    </lineage>
</organism>
<feature type="transmembrane region" description="Helical" evidence="1">
    <location>
        <begin position="29"/>
        <end position="46"/>
    </location>
</feature>
<dbReference type="RefSeq" id="WP_209809101.1">
    <property type="nucleotide sequence ID" value="NZ_JAGGKT010000002.1"/>
</dbReference>
<evidence type="ECO:0000313" key="3">
    <source>
        <dbReference type="Proteomes" id="UP001519343"/>
    </source>
</evidence>
<reference evidence="2 3" key="1">
    <citation type="submission" date="2021-03" db="EMBL/GenBank/DDBJ databases">
        <title>Genomic Encyclopedia of Type Strains, Phase IV (KMG-IV): sequencing the most valuable type-strain genomes for metagenomic binning, comparative biology and taxonomic classification.</title>
        <authorList>
            <person name="Goeker M."/>
        </authorList>
    </citation>
    <scope>NUCLEOTIDE SEQUENCE [LARGE SCALE GENOMIC DNA]</scope>
    <source>
        <strain evidence="2 3">DSM 24738</strain>
    </source>
</reference>
<keyword evidence="3" id="KW-1185">Reference proteome</keyword>
<accession>A0ABS4GL69</accession>
<feature type="transmembrane region" description="Helical" evidence="1">
    <location>
        <begin position="89"/>
        <end position="110"/>
    </location>
</feature>
<sequence>MRFLLRILFSGLSLWIADLLIDSISLRGFGTAVLAAIILGLVNFFIKPILIFFTFPITVLSLGLFLLVINAITYWIASLFVPGFEIYSFWGAFLGAIVTSVVNALLNSLIKDRD</sequence>
<dbReference type="PANTHER" id="PTHR37309:SF1">
    <property type="entry name" value="SLR0284 PROTEIN"/>
    <property type="match status" value="1"/>
</dbReference>
<evidence type="ECO:0000313" key="2">
    <source>
        <dbReference type="EMBL" id="MBP1930996.1"/>
    </source>
</evidence>
<dbReference type="EMBL" id="JAGGKT010000002">
    <property type="protein sequence ID" value="MBP1930996.1"/>
    <property type="molecule type" value="Genomic_DNA"/>
</dbReference>
<protein>
    <submittedName>
        <fullName evidence="2">Membrane protein</fullName>
    </submittedName>
</protein>
<dbReference type="Proteomes" id="UP001519343">
    <property type="component" value="Unassembled WGS sequence"/>
</dbReference>